<feature type="disulfide bond" evidence="9">
    <location>
        <begin position="807"/>
        <end position="819"/>
    </location>
</feature>
<evidence type="ECO:0000256" key="1">
    <source>
        <dbReference type="ARBA" id="ARBA00004613"/>
    </source>
</evidence>
<dbReference type="InterPro" id="IPR008211">
    <property type="entry name" value="Laminin_N"/>
</dbReference>
<evidence type="ECO:0000256" key="11">
    <source>
        <dbReference type="SAM" id="MobiDB-lite"/>
    </source>
</evidence>
<evidence type="ECO:0000256" key="3">
    <source>
        <dbReference type="ARBA" id="ARBA00022729"/>
    </source>
</evidence>
<dbReference type="InterPro" id="IPR000742">
    <property type="entry name" value="EGF"/>
</dbReference>
<feature type="region of interest" description="Disordered" evidence="11">
    <location>
        <begin position="1304"/>
        <end position="1333"/>
    </location>
</feature>
<organism evidence="15 16">
    <name type="scientific">Lottia gigantea</name>
    <name type="common">Giant owl limpet</name>
    <dbReference type="NCBI Taxonomy" id="225164"/>
    <lineage>
        <taxon>Eukaryota</taxon>
        <taxon>Metazoa</taxon>
        <taxon>Spiralia</taxon>
        <taxon>Lophotrochozoa</taxon>
        <taxon>Mollusca</taxon>
        <taxon>Gastropoda</taxon>
        <taxon>Patellogastropoda</taxon>
        <taxon>Lottioidea</taxon>
        <taxon>Lottiidae</taxon>
        <taxon>Lottia</taxon>
    </lineage>
</organism>
<feature type="domain" description="Laminin EGF-like" evidence="12">
    <location>
        <begin position="315"/>
        <end position="367"/>
    </location>
</feature>
<evidence type="ECO:0008006" key="17">
    <source>
        <dbReference type="Google" id="ProtNLM"/>
    </source>
</evidence>
<name>V4BBD0_LOTGI</name>
<feature type="domain" description="Laminin EGF-like" evidence="12">
    <location>
        <begin position="599"/>
        <end position="647"/>
    </location>
</feature>
<dbReference type="GeneID" id="20246307"/>
<keyword evidence="7 9" id="KW-0424">Laminin EGF-like domain</keyword>
<keyword evidence="5 9" id="KW-1015">Disulfide bond</keyword>
<dbReference type="GO" id="GO:0009888">
    <property type="term" value="P:tissue development"/>
    <property type="evidence" value="ECO:0007669"/>
    <property type="project" value="TreeGrafter"/>
</dbReference>
<dbReference type="SUPFAM" id="SSF57196">
    <property type="entry name" value="EGF/Laminin"/>
    <property type="match status" value="8"/>
</dbReference>
<keyword evidence="10" id="KW-0175">Coiled coil</keyword>
<feature type="disulfide bond" evidence="9">
    <location>
        <begin position="617"/>
        <end position="626"/>
    </location>
</feature>
<gene>
    <name evidence="15" type="ORF">LOTGIDRAFT_211656</name>
</gene>
<dbReference type="InterPro" id="IPR050440">
    <property type="entry name" value="Laminin/Netrin_ECM"/>
</dbReference>
<feature type="compositionally biased region" description="Basic and acidic residues" evidence="11">
    <location>
        <begin position="1318"/>
        <end position="1333"/>
    </location>
</feature>
<keyword evidence="4" id="KW-0677">Repeat</keyword>
<dbReference type="PROSITE" id="PS50027">
    <property type="entry name" value="EGF_LAM_2"/>
    <property type="match status" value="6"/>
</dbReference>
<keyword evidence="3" id="KW-0732">Signal</keyword>
<dbReference type="CTD" id="20246307"/>
<feature type="coiled-coil region" evidence="10">
    <location>
        <begin position="1158"/>
        <end position="1227"/>
    </location>
</feature>
<feature type="domain" description="Laminin EGF-like" evidence="12">
    <location>
        <begin position="757"/>
        <end position="806"/>
    </location>
</feature>
<dbReference type="InterPro" id="IPR000034">
    <property type="entry name" value="Laminin_IV"/>
</dbReference>
<feature type="domain" description="Laminin EGF-like" evidence="12">
    <location>
        <begin position="807"/>
        <end position="854"/>
    </location>
</feature>
<evidence type="ECO:0000313" key="16">
    <source>
        <dbReference type="Proteomes" id="UP000030746"/>
    </source>
</evidence>
<evidence type="ECO:0000259" key="13">
    <source>
        <dbReference type="PROSITE" id="PS51115"/>
    </source>
</evidence>
<feature type="domain" description="Laminin N-terminal" evidence="14">
    <location>
        <begin position="1"/>
        <end position="152"/>
    </location>
</feature>
<evidence type="ECO:0000256" key="2">
    <source>
        <dbReference type="ARBA" id="ARBA00022525"/>
    </source>
</evidence>
<feature type="disulfide bond" evidence="9">
    <location>
        <begin position="779"/>
        <end position="788"/>
    </location>
</feature>
<feature type="disulfide bond" evidence="9">
    <location>
        <begin position="875"/>
        <end position="884"/>
    </location>
</feature>
<evidence type="ECO:0000256" key="9">
    <source>
        <dbReference type="PROSITE-ProRule" id="PRU00460"/>
    </source>
</evidence>
<dbReference type="SMART" id="SM00181">
    <property type="entry name" value="EGF"/>
    <property type="match status" value="3"/>
</dbReference>
<feature type="domain" description="Laminin IV type A" evidence="13">
    <location>
        <begin position="394"/>
        <end position="564"/>
    </location>
</feature>
<dbReference type="InterPro" id="IPR002049">
    <property type="entry name" value="LE_dom"/>
</dbReference>
<accession>V4BBD0</accession>
<dbReference type="OrthoDB" id="430826at2759"/>
<dbReference type="SMART" id="SM00180">
    <property type="entry name" value="EGF_Lam"/>
    <property type="match status" value="10"/>
</dbReference>
<dbReference type="GO" id="GO:0005576">
    <property type="term" value="C:extracellular region"/>
    <property type="evidence" value="ECO:0007669"/>
    <property type="project" value="UniProtKB-SubCell"/>
</dbReference>
<feature type="disulfide bond" evidence="9">
    <location>
        <begin position="855"/>
        <end position="867"/>
    </location>
</feature>
<feature type="disulfide bond" evidence="9">
    <location>
        <begin position="288"/>
        <end position="297"/>
    </location>
</feature>
<dbReference type="HOGENOM" id="CLU_002471_1_0_1"/>
<dbReference type="KEGG" id="lgi:LOTGIDRAFT_211656"/>
<feature type="disulfide bond" evidence="9">
    <location>
        <begin position="338"/>
        <end position="347"/>
    </location>
</feature>
<sequence length="1493" mass="164679">MLPSFLLSEKAFSITYVRIRFHSPRPESFAIYKRNGNNPWIPYQFYSGSCEKTYGLARRGVILRDNEAVAICTDEFSDISPLTGGSVAFSTLEGRPSAFQFEDSPILQDWVTATDIKIVLTRMNTFGDEVFGDPQVLRSYFYAISDLSVGARCQCNGHANECYTYSQGIEDQQICKCEHNTTGSNCQECLPFFNDRPWSRAYETEANECRPCNCNGLSNQCYFDAELYRRTGHGGHCEDCRDNTDGVNCERCLVNHYRRQPENRCRDCQCNEIGSESMQCDGTGQCRCKPGVAGSKCDRCETNYYDFGALGCRQCSCSAAGSLDGESRCDPRTGSCSCKVNVEGQNCDTCKPGFFGLSENNPAGCLPCFCYGHASVCDVSPSFFARTISTDFETGKQRWNAVDRRNTEVAIQYNGILQNVGVSAPGADAVYFNAPARYLGNQRFSYNQHLMFKLKIGEETARASVIDIIIEGSGQQISIPIFAQGNPVPTIINQDYKFRLKDGKQYQWVPTLKPQDFITILANITGIKIRATYNAEGVGFIDDIKLETARRGFEGGVEASWVERCTCPLGYVGQFCESCAPGYKRDPANGGPFSKCVPCQCNNHSDICDVNTGKCICQHNTMGANCERCNNGFYGDARGGSSDDCQACPCPGGGACIQAANKEVVCTDCQDGYGGNRCEYCTDGYFGDPEGRYGDRRQCQTCFCNENIDPNAVGNCNSTTGECRKCIYNTAGFYCEKCLIGYYGEALKLPKGDCESCNCFQNGTRKDIGCDQTTGQCACLPHVIGPRCDSLEIGFWNINSGNGGEPCDCDRIGSTNITCNPYTGQCECKVGVSGRRCDTCQRYHYGFSMEGCTACDCAAEGSLDYQCDEYGNCPCRTNVDGRRCDRCAENKFNISAGCIDCPPCYDLVQERVNIHRGKLRDLSNLINNIEANPGLFNDTEFINHLKTVNKSVNVLLNDARGASTGDGTIGKQLQDLRKALNDVLDKCAKISNSINVATDVSSQSFTDIKQAEEAIDRAETALRAAEDYIDSEGKIALERALEALDKFGKQSQQMTQIAQRATKESTRQMEDAERIELMAKEAQNTSREALRLAQEAFSQPDKTSREIQLLNQDHDNADRLYSQTEVIAERTQILAKEAHDDAISLYSEAQRQVPKVDVDQLINDVDQIKEEAGKIKSEAERLLEQNEQLLKDVAEKQGSAETKLDDGVRLQQRADELLAEVDAARATARNAVDLGEKTLKEANETLATLKGFDELVQESKGKANDALTKIPDIERTIKEAEDTTKEAQNALSGAELDAQEAYRLAQEAQSTAEDASEEASRIRNESNQTKDKAIGLKEEADDLADDVSNADARLKDLETQADEDSSLSKEALENANTAKLTAEEASDKVAKALQTVENIIRILGSLDSANPGELDQLEQDLNNIEKDLNDTNIEQEFTQLNAANEQIKRSARKYSEDYSQLEKDVNNIEDIKNSLPDQCFKSIEIESPAAGGR</sequence>
<dbReference type="PANTHER" id="PTHR10574">
    <property type="entry name" value="NETRIN/LAMININ-RELATED"/>
    <property type="match status" value="1"/>
</dbReference>
<evidence type="ECO:0000313" key="15">
    <source>
        <dbReference type="EMBL" id="ESP04836.1"/>
    </source>
</evidence>
<feature type="disulfide bond" evidence="9">
    <location>
        <begin position="268"/>
        <end position="280"/>
    </location>
</feature>
<dbReference type="PRINTS" id="PR00011">
    <property type="entry name" value="EGFLAMININ"/>
</dbReference>
<feature type="domain" description="Laminin EGF-like" evidence="12">
    <location>
        <begin position="855"/>
        <end position="900"/>
    </location>
</feature>
<dbReference type="FunFam" id="2.10.25.10:FF:000242">
    <property type="entry name" value="Laminin subunit alpha 1"/>
    <property type="match status" value="1"/>
</dbReference>
<evidence type="ECO:0000256" key="5">
    <source>
        <dbReference type="ARBA" id="ARBA00023157"/>
    </source>
</evidence>
<keyword evidence="6" id="KW-0325">Glycoprotein</keyword>
<dbReference type="PROSITE" id="PS51115">
    <property type="entry name" value="LAMININ_IVA"/>
    <property type="match status" value="1"/>
</dbReference>
<feature type="coiled-coil region" evidence="10">
    <location>
        <begin position="1414"/>
        <end position="1471"/>
    </location>
</feature>
<dbReference type="FunFam" id="2.10.25.10:FF:000166">
    <property type="entry name" value="laminin subunit gamma-1"/>
    <property type="match status" value="1"/>
</dbReference>
<dbReference type="SMART" id="SM00281">
    <property type="entry name" value="LamB"/>
    <property type="match status" value="1"/>
</dbReference>
<feature type="disulfide bond" evidence="9">
    <location>
        <begin position="809"/>
        <end position="826"/>
    </location>
</feature>
<evidence type="ECO:0000256" key="6">
    <source>
        <dbReference type="ARBA" id="ARBA00023180"/>
    </source>
</evidence>
<dbReference type="Proteomes" id="UP000030746">
    <property type="component" value="Unassembled WGS sequence"/>
</dbReference>
<dbReference type="FunFam" id="2.10.25.10:FF:000758">
    <property type="entry name" value="Laminin subunit gamma 1"/>
    <property type="match status" value="1"/>
</dbReference>
<dbReference type="Pfam" id="PF00055">
    <property type="entry name" value="Laminin_N"/>
    <property type="match status" value="1"/>
</dbReference>
<proteinExistence type="predicted"/>
<dbReference type="InterPro" id="IPR056863">
    <property type="entry name" value="LMN_ATRN_NET-like_EGF"/>
</dbReference>
<dbReference type="Pfam" id="PF24973">
    <property type="entry name" value="EGF_LMN_ATRN"/>
    <property type="match status" value="2"/>
</dbReference>
<dbReference type="EMBL" id="KB199651">
    <property type="protein sequence ID" value="ESP04836.1"/>
    <property type="molecule type" value="Genomic_DNA"/>
</dbReference>
<evidence type="ECO:0000256" key="8">
    <source>
        <dbReference type="ARBA" id="ARBA00065619"/>
    </source>
</evidence>
<protein>
    <recommendedName>
        <fullName evidence="17">Laminin subunit gamma-1</fullName>
    </recommendedName>
</protein>
<evidence type="ECO:0000256" key="10">
    <source>
        <dbReference type="SAM" id="Coils"/>
    </source>
</evidence>
<dbReference type="GO" id="GO:0009887">
    <property type="term" value="P:animal organ morphogenesis"/>
    <property type="evidence" value="ECO:0007669"/>
    <property type="project" value="TreeGrafter"/>
</dbReference>
<dbReference type="SMART" id="SM00136">
    <property type="entry name" value="LamNT"/>
    <property type="match status" value="1"/>
</dbReference>
<evidence type="ECO:0000259" key="12">
    <source>
        <dbReference type="PROSITE" id="PS50027"/>
    </source>
</evidence>
<comment type="caution">
    <text evidence="9">Lacks conserved residue(s) required for the propagation of feature annotation.</text>
</comment>
<dbReference type="FunFam" id="2.10.25.10:FF:000090">
    <property type="entry name" value="laminin subunit alpha"/>
    <property type="match status" value="1"/>
</dbReference>
<dbReference type="FunFam" id="2.10.25.10:FF:000105">
    <property type="entry name" value="laminin subunit gamma-1"/>
    <property type="match status" value="2"/>
</dbReference>
<dbReference type="Pfam" id="PF00053">
    <property type="entry name" value="EGF_laminin"/>
    <property type="match status" value="9"/>
</dbReference>
<dbReference type="Pfam" id="PF00052">
    <property type="entry name" value="Laminin_B"/>
    <property type="match status" value="1"/>
</dbReference>
<reference evidence="15 16" key="1">
    <citation type="journal article" date="2013" name="Nature">
        <title>Insights into bilaterian evolution from three spiralian genomes.</title>
        <authorList>
            <person name="Simakov O."/>
            <person name="Marletaz F."/>
            <person name="Cho S.J."/>
            <person name="Edsinger-Gonzales E."/>
            <person name="Havlak P."/>
            <person name="Hellsten U."/>
            <person name="Kuo D.H."/>
            <person name="Larsson T."/>
            <person name="Lv J."/>
            <person name="Arendt D."/>
            <person name="Savage R."/>
            <person name="Osoegawa K."/>
            <person name="de Jong P."/>
            <person name="Grimwood J."/>
            <person name="Chapman J.A."/>
            <person name="Shapiro H."/>
            <person name="Aerts A."/>
            <person name="Otillar R.P."/>
            <person name="Terry A.Y."/>
            <person name="Boore J.L."/>
            <person name="Grigoriev I.V."/>
            <person name="Lindberg D.R."/>
            <person name="Seaver E.C."/>
            <person name="Weisblat D.A."/>
            <person name="Putnam N.H."/>
            <person name="Rokhsar D.S."/>
        </authorList>
    </citation>
    <scope>NUCLEOTIDE SEQUENCE [LARGE SCALE GENOMIC DNA]</scope>
</reference>
<dbReference type="FunFam" id="2.10.25.10:FF:000051">
    <property type="entry name" value="Laminin subunit alpha 4"/>
    <property type="match status" value="1"/>
</dbReference>
<evidence type="ECO:0000256" key="7">
    <source>
        <dbReference type="ARBA" id="ARBA00023292"/>
    </source>
</evidence>
<dbReference type="FunFam" id="2.10.25.10:FF:000067">
    <property type="entry name" value="Laminin subunit gamma 1"/>
    <property type="match status" value="1"/>
</dbReference>
<dbReference type="CDD" id="cd00055">
    <property type="entry name" value="EGF_Lam"/>
    <property type="match status" value="9"/>
</dbReference>
<dbReference type="RefSeq" id="XP_009044345.1">
    <property type="nucleotide sequence ID" value="XM_009046097.1"/>
</dbReference>
<evidence type="ECO:0000259" key="14">
    <source>
        <dbReference type="PROSITE" id="PS51117"/>
    </source>
</evidence>
<dbReference type="Gene3D" id="2.60.120.260">
    <property type="entry name" value="Galactose-binding domain-like"/>
    <property type="match status" value="1"/>
</dbReference>
<dbReference type="Gene3D" id="2.10.25.10">
    <property type="entry name" value="Laminin"/>
    <property type="match status" value="10"/>
</dbReference>
<feature type="disulfide bond" evidence="9">
    <location>
        <begin position="828"/>
        <end position="837"/>
    </location>
</feature>
<dbReference type="PANTHER" id="PTHR10574:SF435">
    <property type="entry name" value="LAMININ SUBUNIT GAMMA-1"/>
    <property type="match status" value="1"/>
</dbReference>
<dbReference type="PROSITE" id="PS51117">
    <property type="entry name" value="LAMININ_NTER"/>
    <property type="match status" value="1"/>
</dbReference>
<dbReference type="STRING" id="225164.V4BBD0"/>
<dbReference type="OMA" id="QGCTACF"/>
<keyword evidence="2" id="KW-0964">Secreted</keyword>
<comment type="subunit">
    <text evidence="8">Laminin is a complex glycoprotein, consisting of three different polypeptide chains (alpha, beta, gamma), which are bound to each other by disulfide bonds into a cross-shaped molecule comprising one long and three short arms with globules at each end.</text>
</comment>
<keyword evidence="16" id="KW-1185">Reference proteome</keyword>
<dbReference type="PROSITE" id="PS01248">
    <property type="entry name" value="EGF_LAM_1"/>
    <property type="match status" value="3"/>
</dbReference>
<comment type="subcellular location">
    <subcellularLocation>
        <location evidence="1">Secreted</location>
    </subcellularLocation>
</comment>
<feature type="domain" description="Laminin EGF-like" evidence="12">
    <location>
        <begin position="268"/>
        <end position="314"/>
    </location>
</feature>
<evidence type="ECO:0000256" key="4">
    <source>
        <dbReference type="ARBA" id="ARBA00022737"/>
    </source>
</evidence>